<reference evidence="5" key="1">
    <citation type="submission" date="2020-10" db="EMBL/GenBank/DDBJ databases">
        <authorList>
            <person name="Kikuchi T."/>
        </authorList>
    </citation>
    <scope>NUCLEOTIDE SEQUENCE</scope>
    <source>
        <strain evidence="5">NKZ352</strain>
    </source>
</reference>
<keyword evidence="3" id="KW-1133">Transmembrane helix</keyword>
<evidence type="ECO:0000256" key="1">
    <source>
        <dbReference type="PROSITE-ProRule" id="PRU00023"/>
    </source>
</evidence>
<dbReference type="InterPro" id="IPR019402">
    <property type="entry name" value="CWH43_N"/>
</dbReference>
<dbReference type="Proteomes" id="UP000835052">
    <property type="component" value="Unassembled WGS sequence"/>
</dbReference>
<feature type="compositionally biased region" description="Polar residues" evidence="2">
    <location>
        <begin position="205"/>
        <end position="215"/>
    </location>
</feature>
<dbReference type="PANTHER" id="PTHR24164">
    <property type="entry name" value="RELA-ASSOCIATED INHIBITOR"/>
    <property type="match status" value="1"/>
</dbReference>
<keyword evidence="3" id="KW-0812">Transmembrane</keyword>
<keyword evidence="1" id="KW-0040">ANK repeat</keyword>
<dbReference type="PROSITE" id="PS50297">
    <property type="entry name" value="ANK_REP_REGION"/>
    <property type="match status" value="1"/>
</dbReference>
<organism evidence="5 6">
    <name type="scientific">Caenorhabditis auriculariae</name>
    <dbReference type="NCBI Taxonomy" id="2777116"/>
    <lineage>
        <taxon>Eukaryota</taxon>
        <taxon>Metazoa</taxon>
        <taxon>Ecdysozoa</taxon>
        <taxon>Nematoda</taxon>
        <taxon>Chromadorea</taxon>
        <taxon>Rhabditida</taxon>
        <taxon>Rhabditina</taxon>
        <taxon>Rhabditomorpha</taxon>
        <taxon>Rhabditoidea</taxon>
        <taxon>Rhabditidae</taxon>
        <taxon>Peloderinae</taxon>
        <taxon>Caenorhabditis</taxon>
    </lineage>
</organism>
<dbReference type="PROSITE" id="PS50088">
    <property type="entry name" value="ANK_REPEAT"/>
    <property type="match status" value="1"/>
</dbReference>
<evidence type="ECO:0000259" key="4">
    <source>
        <dbReference type="Pfam" id="PF10277"/>
    </source>
</evidence>
<dbReference type="SMART" id="SM00248">
    <property type="entry name" value="ANK"/>
    <property type="match status" value="5"/>
</dbReference>
<dbReference type="Pfam" id="PF10277">
    <property type="entry name" value="Frag1"/>
    <property type="match status" value="1"/>
</dbReference>
<keyword evidence="6" id="KW-1185">Reference proteome</keyword>
<dbReference type="AlphaFoldDB" id="A0A8S1GTP3"/>
<dbReference type="Pfam" id="PF12796">
    <property type="entry name" value="Ank_2"/>
    <property type="match status" value="1"/>
</dbReference>
<feature type="compositionally biased region" description="Polar residues" evidence="2">
    <location>
        <begin position="224"/>
        <end position="243"/>
    </location>
</feature>
<dbReference type="InterPro" id="IPR002110">
    <property type="entry name" value="Ankyrin_rpt"/>
</dbReference>
<feature type="transmembrane region" description="Helical" evidence="3">
    <location>
        <begin position="722"/>
        <end position="741"/>
    </location>
</feature>
<feature type="repeat" description="ANK" evidence="1">
    <location>
        <begin position="419"/>
        <end position="451"/>
    </location>
</feature>
<dbReference type="InterPro" id="IPR028320">
    <property type="entry name" value="iASPP"/>
</dbReference>
<dbReference type="GO" id="GO:0045597">
    <property type="term" value="P:positive regulation of cell differentiation"/>
    <property type="evidence" value="ECO:0007669"/>
    <property type="project" value="TreeGrafter"/>
</dbReference>
<protein>
    <recommendedName>
        <fullName evidence="4">CWH43-like N-terminal domain-containing protein</fullName>
    </recommendedName>
</protein>
<feature type="transmembrane region" description="Helical" evidence="3">
    <location>
        <begin position="681"/>
        <end position="701"/>
    </location>
</feature>
<feature type="region of interest" description="Disordered" evidence="2">
    <location>
        <begin position="205"/>
        <end position="244"/>
    </location>
</feature>
<proteinExistence type="predicted"/>
<dbReference type="EMBL" id="CAJGYM010000002">
    <property type="protein sequence ID" value="CAD6185030.1"/>
    <property type="molecule type" value="Genomic_DNA"/>
</dbReference>
<keyword evidence="3" id="KW-0472">Membrane</keyword>
<feature type="region of interest" description="Disordered" evidence="2">
    <location>
        <begin position="280"/>
        <end position="344"/>
    </location>
</feature>
<dbReference type="InterPro" id="IPR036770">
    <property type="entry name" value="Ankyrin_rpt-contain_sf"/>
</dbReference>
<feature type="compositionally biased region" description="Basic and acidic residues" evidence="2">
    <location>
        <begin position="91"/>
        <end position="124"/>
    </location>
</feature>
<dbReference type="SUPFAM" id="SSF48403">
    <property type="entry name" value="Ankyrin repeat"/>
    <property type="match status" value="1"/>
</dbReference>
<feature type="region of interest" description="Disordered" evidence="2">
    <location>
        <begin position="91"/>
        <end position="150"/>
    </location>
</feature>
<feature type="domain" description="CWH43-like N-terminal" evidence="4">
    <location>
        <begin position="637"/>
        <end position="727"/>
    </location>
</feature>
<evidence type="ECO:0000256" key="3">
    <source>
        <dbReference type="SAM" id="Phobius"/>
    </source>
</evidence>
<comment type="caution">
    <text evidence="5">The sequence shown here is derived from an EMBL/GenBank/DDBJ whole genome shotgun (WGS) entry which is preliminary data.</text>
</comment>
<dbReference type="GO" id="GO:0006357">
    <property type="term" value="P:regulation of transcription by RNA polymerase II"/>
    <property type="evidence" value="ECO:0007669"/>
    <property type="project" value="TreeGrafter"/>
</dbReference>
<name>A0A8S1GTP3_9PELO</name>
<evidence type="ECO:0000313" key="5">
    <source>
        <dbReference type="EMBL" id="CAD6185030.1"/>
    </source>
</evidence>
<dbReference type="OrthoDB" id="10254947at2759"/>
<evidence type="ECO:0000313" key="6">
    <source>
        <dbReference type="Proteomes" id="UP000835052"/>
    </source>
</evidence>
<feature type="compositionally biased region" description="Acidic residues" evidence="2">
    <location>
        <begin position="125"/>
        <end position="144"/>
    </location>
</feature>
<sequence>MTSNSPKGACLVARAVPTQLPADATDQLTDRLEQLSVEEAINQKKIAKVANNVTPSDFVTLQSIRSSALARKTNTTFKFSRGGPALFADLLNKDAQKDEPKDNKPDGEKAETKEKDEKDGKSSDDKEDEDSEKSEEKTEAEDGELLSRGPVRNVRASHAHHPYHVGGIAYGTAAQTAVQDFSAFSNYGSGYECGSTWSDSPDTMGYISSSSTPDTVLSEGYLSASPQQHSPYSDRSGAPPSNLSEDHTAEITRLLDSSDLPETLADFILAYSRQYTEQNKAEMCSPRVRPPSADSGVNSPMSARSAPHASPQVPTGSSSGPTTPSESRSSPRKSATDSTAKQRLHSKIKENELAEGFHWAVTCAQCAPGALTFRDADGDTLLHIVVAHMDLGKIYALSEQMRKMERNNEQKPFDQENKFHETPLYVAVVQRSPEVVAYLLEIGADPNVQTTRGDRDTTLHYAASRGMSEVLELLISAHGVKLNELNARGQTALMCAVKNHGIIDEPTQQVIDNSEVIASLLRAGADPTIAESTTGKTIVHVAVEKLDLELFDLLQKNMKEDQMCVLANIPDFSNEKPVDFLGCEAALVQQQKKTAREGLYIRLLAYGGTKTLVSEQNLVTLLINMLCLYHPLFKSGHLPVIFAIVFVINLAFTYIVAVVRGDVDPLFPYVSAAADHRPESCFFSALLNISSALSALIILLRSELVKRMLSEEERFLLIINKISLFFSGCLVLSECLSLPIFRKQPSLLSTC</sequence>
<dbReference type="PANTHER" id="PTHR24164:SF4">
    <property type="entry name" value="RELA-ASSOCIATED INHIBITOR"/>
    <property type="match status" value="1"/>
</dbReference>
<accession>A0A8S1GTP3</accession>
<feature type="compositionally biased region" description="Low complexity" evidence="2">
    <location>
        <begin position="310"/>
        <end position="328"/>
    </location>
</feature>
<gene>
    <name evidence="5" type="ORF">CAUJ_LOCUS949</name>
</gene>
<evidence type="ECO:0000256" key="2">
    <source>
        <dbReference type="SAM" id="MobiDB-lite"/>
    </source>
</evidence>
<feature type="transmembrane region" description="Helical" evidence="3">
    <location>
        <begin position="640"/>
        <end position="661"/>
    </location>
</feature>
<dbReference type="Gene3D" id="1.25.40.20">
    <property type="entry name" value="Ankyrin repeat-containing domain"/>
    <property type="match status" value="1"/>
</dbReference>